<dbReference type="EMBL" id="BOMH01000007">
    <property type="protein sequence ID" value="GID63044.1"/>
    <property type="molecule type" value="Genomic_DNA"/>
</dbReference>
<keyword evidence="4" id="KW-0046">Antibiotic resistance</keyword>
<evidence type="ECO:0000256" key="4">
    <source>
        <dbReference type="RuleBase" id="RU365031"/>
    </source>
</evidence>
<dbReference type="SUPFAM" id="SSF110710">
    <property type="entry name" value="TTHA0583/YokD-like"/>
    <property type="match status" value="1"/>
</dbReference>
<gene>
    <name evidence="6" type="ORF">Acy02nite_09250</name>
</gene>
<dbReference type="AlphaFoldDB" id="A0A919ICK3"/>
<protein>
    <recommendedName>
        <fullName evidence="4">Aminoglycoside N(3)-acetyltransferase</fullName>
        <ecNumber evidence="4">2.3.1.-</ecNumber>
    </recommendedName>
</protein>
<comment type="caution">
    <text evidence="6">The sequence shown here is derived from an EMBL/GenBank/DDBJ whole genome shotgun (WGS) entry which is preliminary data.</text>
</comment>
<dbReference type="GO" id="GO:0046677">
    <property type="term" value="P:response to antibiotic"/>
    <property type="evidence" value="ECO:0007669"/>
    <property type="project" value="UniProtKB-KW"/>
</dbReference>
<accession>A0A919ICK3</accession>
<evidence type="ECO:0000256" key="5">
    <source>
        <dbReference type="SAM" id="MobiDB-lite"/>
    </source>
</evidence>
<name>A0A919ICK3_9ACTN</name>
<sequence length="286" mass="30158">MDLAGRIGAGPRTTDSLARDLRVLGLTAGDTVLLHSSLSSLGWVCGGAVAVVRAFLDVLGPAGTLVVPAFATENRDPARWAGPEIPSSWWPVIRESMPAYDPGVTPCRALGLIPETVRCWPGASRSPHPQTSFAAIGARAAALMSRHDLPSELGEESPLAALETAGARIVLLGVGFDRCTAFHLAEYRLPWRTPRDNACVMSTAEGRSWVPYRGVLLDASDFADVGAGLERAGAVTTAPVGSARTHLLDLPAAVSFARDWLTSHRVPPEQSQSLPSAARGGGDRDR</sequence>
<dbReference type="InterPro" id="IPR028345">
    <property type="entry name" value="Antibiotic_NAT-like"/>
</dbReference>
<keyword evidence="7" id="KW-1185">Reference proteome</keyword>
<dbReference type="Proteomes" id="UP000619479">
    <property type="component" value="Unassembled WGS sequence"/>
</dbReference>
<organism evidence="6 7">
    <name type="scientific">Actinoplanes cyaneus</name>
    <dbReference type="NCBI Taxonomy" id="52696"/>
    <lineage>
        <taxon>Bacteria</taxon>
        <taxon>Bacillati</taxon>
        <taxon>Actinomycetota</taxon>
        <taxon>Actinomycetes</taxon>
        <taxon>Micromonosporales</taxon>
        <taxon>Micromonosporaceae</taxon>
        <taxon>Actinoplanes</taxon>
    </lineage>
</organism>
<dbReference type="PANTHER" id="PTHR11104">
    <property type="entry name" value="AMINOGLYCOSIDE N3-ACETYLTRANSFERASE"/>
    <property type="match status" value="1"/>
</dbReference>
<comment type="catalytic activity">
    <reaction evidence="4">
        <text>a 2-deoxystreptamine antibiotic + acetyl-CoA = an N(3)-acetyl-2-deoxystreptamine antibiotic + CoA + H(+)</text>
        <dbReference type="Rhea" id="RHEA:12665"/>
        <dbReference type="ChEBI" id="CHEBI:15378"/>
        <dbReference type="ChEBI" id="CHEBI:57287"/>
        <dbReference type="ChEBI" id="CHEBI:57288"/>
        <dbReference type="ChEBI" id="CHEBI:57921"/>
        <dbReference type="ChEBI" id="CHEBI:77452"/>
        <dbReference type="EC" id="2.3.1.81"/>
    </reaction>
</comment>
<evidence type="ECO:0000256" key="1">
    <source>
        <dbReference type="ARBA" id="ARBA00006383"/>
    </source>
</evidence>
<dbReference type="PANTHER" id="PTHR11104:SF0">
    <property type="entry name" value="SPBETA PROPHAGE-DERIVED AMINOGLYCOSIDE N(3')-ACETYLTRANSFERASE-LIKE PROTEIN YOKD"/>
    <property type="match status" value="1"/>
</dbReference>
<dbReference type="EC" id="2.3.1.-" evidence="4"/>
<reference evidence="6" key="1">
    <citation type="submission" date="2021-01" db="EMBL/GenBank/DDBJ databases">
        <title>Whole genome shotgun sequence of Actinoplanes cyaneus NBRC 14990.</title>
        <authorList>
            <person name="Komaki H."/>
            <person name="Tamura T."/>
        </authorList>
    </citation>
    <scope>NUCLEOTIDE SEQUENCE</scope>
    <source>
        <strain evidence="6">NBRC 14990</strain>
    </source>
</reference>
<dbReference type="GO" id="GO:0046353">
    <property type="term" value="F:aminoglycoside 3-N-acetyltransferase activity"/>
    <property type="evidence" value="ECO:0007669"/>
    <property type="project" value="UniProtKB-EC"/>
</dbReference>
<keyword evidence="3 4" id="KW-0012">Acyltransferase</keyword>
<comment type="similarity">
    <text evidence="1 4">Belongs to the antibiotic N-acetyltransferase family.</text>
</comment>
<evidence type="ECO:0000256" key="2">
    <source>
        <dbReference type="ARBA" id="ARBA00022679"/>
    </source>
</evidence>
<evidence type="ECO:0000313" key="6">
    <source>
        <dbReference type="EMBL" id="GID63044.1"/>
    </source>
</evidence>
<feature type="region of interest" description="Disordered" evidence="5">
    <location>
        <begin position="264"/>
        <end position="286"/>
    </location>
</feature>
<dbReference type="InterPro" id="IPR003679">
    <property type="entry name" value="Amioglycoside_AcTrfase"/>
</dbReference>
<evidence type="ECO:0000256" key="3">
    <source>
        <dbReference type="ARBA" id="ARBA00023315"/>
    </source>
</evidence>
<keyword evidence="2 4" id="KW-0808">Transferase</keyword>
<proteinExistence type="inferred from homology"/>
<evidence type="ECO:0000313" key="7">
    <source>
        <dbReference type="Proteomes" id="UP000619479"/>
    </source>
</evidence>
<dbReference type="Pfam" id="PF02522">
    <property type="entry name" value="Antibiotic_NAT"/>
    <property type="match status" value="1"/>
</dbReference>